<evidence type="ECO:0000256" key="1">
    <source>
        <dbReference type="SAM" id="Phobius"/>
    </source>
</evidence>
<gene>
    <name evidence="2" type="ORF">MNBD_BACTEROID06-207</name>
</gene>
<keyword evidence="1" id="KW-0812">Transmembrane</keyword>
<feature type="transmembrane region" description="Helical" evidence="1">
    <location>
        <begin position="394"/>
        <end position="414"/>
    </location>
</feature>
<dbReference type="EMBL" id="UOES01000022">
    <property type="protein sequence ID" value="VAW25808.1"/>
    <property type="molecule type" value="Genomic_DNA"/>
</dbReference>
<reference evidence="2" key="1">
    <citation type="submission" date="2018-06" db="EMBL/GenBank/DDBJ databases">
        <authorList>
            <person name="Zhirakovskaya E."/>
        </authorList>
    </citation>
    <scope>NUCLEOTIDE SEQUENCE</scope>
</reference>
<dbReference type="AlphaFoldDB" id="A0A3B0U654"/>
<feature type="transmembrane region" description="Helical" evidence="1">
    <location>
        <begin position="119"/>
        <end position="140"/>
    </location>
</feature>
<dbReference type="PANTHER" id="PTHR43044">
    <property type="match status" value="1"/>
</dbReference>
<name>A0A3B0U654_9ZZZZ</name>
<organism evidence="2">
    <name type="scientific">hydrothermal vent metagenome</name>
    <dbReference type="NCBI Taxonomy" id="652676"/>
    <lineage>
        <taxon>unclassified sequences</taxon>
        <taxon>metagenomes</taxon>
        <taxon>ecological metagenomes</taxon>
    </lineage>
</organism>
<keyword evidence="1" id="KW-0472">Membrane</keyword>
<accession>A0A3B0U654</accession>
<feature type="transmembrane region" description="Helical" evidence="1">
    <location>
        <begin position="18"/>
        <end position="35"/>
    </location>
</feature>
<evidence type="ECO:0008006" key="3">
    <source>
        <dbReference type="Google" id="ProtNLM"/>
    </source>
</evidence>
<feature type="transmembrane region" description="Helical" evidence="1">
    <location>
        <begin position="215"/>
        <end position="238"/>
    </location>
</feature>
<feature type="transmembrane region" description="Helical" evidence="1">
    <location>
        <begin position="174"/>
        <end position="195"/>
    </location>
</feature>
<proteinExistence type="predicted"/>
<dbReference type="PANTHER" id="PTHR43044:SF1">
    <property type="entry name" value="QUINOL:CYTOCHROME C OXIDOREDUCTASE QUINONE-BINDING SUBUNIT 2"/>
    <property type="match status" value="1"/>
</dbReference>
<feature type="transmembrane region" description="Helical" evidence="1">
    <location>
        <begin position="85"/>
        <end position="107"/>
    </location>
</feature>
<keyword evidence="1" id="KW-1133">Transmembrane helix</keyword>
<feature type="transmembrane region" description="Helical" evidence="1">
    <location>
        <begin position="250"/>
        <end position="273"/>
    </location>
</feature>
<feature type="transmembrane region" description="Helical" evidence="1">
    <location>
        <begin position="366"/>
        <end position="388"/>
    </location>
</feature>
<protein>
    <recommendedName>
        <fullName evidence="3">Quinol:cytochrome C oxidoreductase</fullName>
    </recommendedName>
</protein>
<feature type="transmembrane region" description="Helical" evidence="1">
    <location>
        <begin position="293"/>
        <end position="315"/>
    </location>
</feature>
<sequence length="438" mass="50414">MTISDERFDFTSGAKKKLAILIVVGILLLLAGIYLDIASTSHDAGHATLQTTVTNDLVAFNGGEGAAVEHHETATWLKRLYTDLWINNVFFAGLAIIGLFFVTLQYVTQSAWSTGFLRIPTAMASFLPIAGVLMLIVFWVGKHDLFHWTHDYLYDKSSPEYDALLDGKKSYLNLGFYIGRMVSFFAVWTLFFYYIKKRIFAEDIEAPGVKRWKQIRAASAWFIVFFGYSSSIGAWDWVMSIDPHWFSTLFGWYVFSSWWVTGLALIALIVIILKENGYLSIVTENHLHDLGKFVFGFTIFWAYLWFSQYLLIFYANIPEETVYYIQRLTSDNYRAVFFINLFINFVFPFLFLMTRDSKRKLATMKIAAIIIIAGHWLDFWLMVTPGVMKYEGGFGFMEIGTTLIYLGAFLWVTLSNLSKHLLIPKNHPTLEESLHHHI</sequence>
<feature type="transmembrane region" description="Helical" evidence="1">
    <location>
        <begin position="335"/>
        <end position="354"/>
    </location>
</feature>
<evidence type="ECO:0000313" key="2">
    <source>
        <dbReference type="EMBL" id="VAW25808.1"/>
    </source>
</evidence>